<keyword evidence="2" id="KW-1185">Reference proteome</keyword>
<accession>A0A3P8FQJ4</accession>
<reference evidence="1 2" key="1">
    <citation type="submission" date="2018-11" db="EMBL/GenBank/DDBJ databases">
        <authorList>
            <consortium name="Pathogen Informatics"/>
        </authorList>
    </citation>
    <scope>NUCLEOTIDE SEQUENCE [LARGE SCALE GENOMIC DNA]</scope>
    <source>
        <strain>Denwood</strain>
        <strain evidence="2">Zambia</strain>
    </source>
</reference>
<proteinExistence type="predicted"/>
<evidence type="ECO:0000313" key="1">
    <source>
        <dbReference type="EMBL" id="VDP68320.1"/>
    </source>
</evidence>
<name>A0A3P8FQJ4_9TREM</name>
<evidence type="ECO:0000313" key="2">
    <source>
        <dbReference type="Proteomes" id="UP000269396"/>
    </source>
</evidence>
<organism evidence="1 2">
    <name type="scientific">Schistosoma mattheei</name>
    <dbReference type="NCBI Taxonomy" id="31246"/>
    <lineage>
        <taxon>Eukaryota</taxon>
        <taxon>Metazoa</taxon>
        <taxon>Spiralia</taxon>
        <taxon>Lophotrochozoa</taxon>
        <taxon>Platyhelminthes</taxon>
        <taxon>Trematoda</taxon>
        <taxon>Digenea</taxon>
        <taxon>Strigeidida</taxon>
        <taxon>Schistosomatoidea</taxon>
        <taxon>Schistosomatidae</taxon>
        <taxon>Schistosoma</taxon>
    </lineage>
</organism>
<dbReference type="AlphaFoldDB" id="A0A3P8FQJ4"/>
<gene>
    <name evidence="1" type="ORF">SMTD_LOCUS15341</name>
</gene>
<sequence>MAKTNINFLDCSPVLYKNAFKVARTPSLIRSWSLLRRNASASSTNSKTPLRLVLAHSKTLWTAVTPSLPIGAISPPVKIA</sequence>
<dbReference type="Proteomes" id="UP000269396">
    <property type="component" value="Unassembled WGS sequence"/>
</dbReference>
<protein>
    <submittedName>
        <fullName evidence="1">Uncharacterized protein</fullName>
    </submittedName>
</protein>
<dbReference type="EMBL" id="UZAL01035729">
    <property type="protein sequence ID" value="VDP68320.1"/>
    <property type="molecule type" value="Genomic_DNA"/>
</dbReference>